<dbReference type="EMBL" id="DF967980">
    <property type="protein sequence ID" value="GAO99139.1"/>
    <property type="molecule type" value="Genomic_DNA"/>
</dbReference>
<dbReference type="InterPro" id="IPR036019">
    <property type="entry name" value="MscL_channel"/>
</dbReference>
<dbReference type="Pfam" id="PF01741">
    <property type="entry name" value="MscL"/>
    <property type="match status" value="1"/>
</dbReference>
<dbReference type="STRING" id="157463.GCA_001047075_00043"/>
<evidence type="ECO:0000313" key="3">
    <source>
        <dbReference type="EMBL" id="GAO99139.1"/>
    </source>
</evidence>
<proteinExistence type="predicted"/>
<protein>
    <submittedName>
        <fullName evidence="3">Large-conductance mechanosensitive channel</fullName>
    </submittedName>
</protein>
<dbReference type="AlphaFoldDB" id="A0A0K8MGY8"/>
<feature type="transmembrane region" description="Helical" evidence="2">
    <location>
        <begin position="87"/>
        <end position="109"/>
    </location>
</feature>
<feature type="coiled-coil region" evidence="1">
    <location>
        <begin position="136"/>
        <end position="163"/>
    </location>
</feature>
<reference evidence="3 4" key="1">
    <citation type="journal article" date="2015" name="BMC Genomics">
        <title>Comparative genomics of Fructobacillus spp. and Leuconostoc spp. reveals niche-specific evolution of Fructobacillus spp.</title>
        <authorList>
            <person name="Endo A."/>
            <person name="Tanizawa Y."/>
            <person name="Tanaka N."/>
            <person name="Maeno S."/>
            <person name="Kumar H."/>
            <person name="Shiwa Y."/>
            <person name="Okada S."/>
            <person name="Yoshikawa H."/>
            <person name="Dicks L."/>
            <person name="Nakagawa J."/>
            <person name="Arita M."/>
        </authorList>
    </citation>
    <scope>NUCLEOTIDE SEQUENCE [LARGE SCALE GENOMIC DNA]</scope>
    <source>
        <strain evidence="3 4">JCM 12225</strain>
    </source>
</reference>
<feature type="transmembrane region" description="Helical" evidence="2">
    <location>
        <begin position="31"/>
        <end position="50"/>
    </location>
</feature>
<dbReference type="InterPro" id="IPR037673">
    <property type="entry name" value="MSC/AndL"/>
</dbReference>
<keyword evidence="2" id="KW-0812">Transmembrane</keyword>
<evidence type="ECO:0000256" key="1">
    <source>
        <dbReference type="SAM" id="Coils"/>
    </source>
</evidence>
<evidence type="ECO:0000256" key="2">
    <source>
        <dbReference type="SAM" id="Phobius"/>
    </source>
</evidence>
<evidence type="ECO:0000313" key="4">
    <source>
        <dbReference type="Proteomes" id="UP000253891"/>
    </source>
</evidence>
<accession>A0A0K8MGY8</accession>
<sequence>MSRSSRKKELREQRDTILEKSSAGLVSFRRFLFAPNLLTFVISVVVGNAFGSAIKDLVTLAADFLLFLWRWIFTANHPLYFNATENAWNTFVTSFLTMLFIALAVYYTIQLINNRLIGSDNEKWGYDGAHQDMLMLQRLQKENNELVKKNNQLQREVLKALSSEDDGQSDK</sequence>
<dbReference type="RefSeq" id="WP_061992572.1">
    <property type="nucleotide sequence ID" value="NZ_DF967980.1"/>
</dbReference>
<dbReference type="SUPFAM" id="SSF81330">
    <property type="entry name" value="Gated mechanosensitive channel"/>
    <property type="match status" value="1"/>
</dbReference>
<keyword evidence="1" id="KW-0175">Coiled coil</keyword>
<dbReference type="Proteomes" id="UP000253891">
    <property type="component" value="Unassembled WGS sequence"/>
</dbReference>
<organism evidence="3 4">
    <name type="scientific">Fructobacillus ficulneus</name>
    <dbReference type="NCBI Taxonomy" id="157463"/>
    <lineage>
        <taxon>Bacteria</taxon>
        <taxon>Bacillati</taxon>
        <taxon>Bacillota</taxon>
        <taxon>Bacilli</taxon>
        <taxon>Lactobacillales</taxon>
        <taxon>Lactobacillaceae</taxon>
        <taxon>Fructobacillus</taxon>
    </lineage>
</organism>
<gene>
    <name evidence="3" type="primary">mscL</name>
    <name evidence="3" type="ORF">FFIC_030190</name>
</gene>
<dbReference type="Gene3D" id="1.10.1200.120">
    <property type="entry name" value="Large-conductance mechanosensitive channel, MscL, domain 1"/>
    <property type="match status" value="1"/>
</dbReference>
<name>A0A0K8MGY8_9LACO</name>
<keyword evidence="2" id="KW-1133">Transmembrane helix</keyword>
<keyword evidence="4" id="KW-1185">Reference proteome</keyword>
<keyword evidence="2" id="KW-0472">Membrane</keyword>
<dbReference type="OrthoDB" id="2151750at2"/>